<gene>
    <name evidence="1" type="ORF">BpHYR1_050151</name>
</gene>
<dbReference type="Proteomes" id="UP000276133">
    <property type="component" value="Unassembled WGS sequence"/>
</dbReference>
<protein>
    <submittedName>
        <fullName evidence="1">Uncharacterized protein</fullName>
    </submittedName>
</protein>
<dbReference type="AlphaFoldDB" id="A0A3M7Q542"/>
<evidence type="ECO:0000313" key="2">
    <source>
        <dbReference type="Proteomes" id="UP000276133"/>
    </source>
</evidence>
<comment type="caution">
    <text evidence="1">The sequence shown here is derived from an EMBL/GenBank/DDBJ whole genome shotgun (WGS) entry which is preliminary data.</text>
</comment>
<organism evidence="1 2">
    <name type="scientific">Brachionus plicatilis</name>
    <name type="common">Marine rotifer</name>
    <name type="synonym">Brachionus muelleri</name>
    <dbReference type="NCBI Taxonomy" id="10195"/>
    <lineage>
        <taxon>Eukaryota</taxon>
        <taxon>Metazoa</taxon>
        <taxon>Spiralia</taxon>
        <taxon>Gnathifera</taxon>
        <taxon>Rotifera</taxon>
        <taxon>Eurotatoria</taxon>
        <taxon>Monogononta</taxon>
        <taxon>Pseudotrocha</taxon>
        <taxon>Ploima</taxon>
        <taxon>Brachionidae</taxon>
        <taxon>Brachionus</taxon>
    </lineage>
</organism>
<dbReference type="EMBL" id="REGN01007428">
    <property type="protein sequence ID" value="RNA06349.1"/>
    <property type="molecule type" value="Genomic_DNA"/>
</dbReference>
<name>A0A3M7Q542_BRAPC</name>
<keyword evidence="2" id="KW-1185">Reference proteome</keyword>
<sequence>MLIFYFDCLFTHSNLIAAFNLEKLILMWIQESRDFGNCHISFLPEFVYFRIDIKKKLRIEKECISVGPISFQTAINGFRLKNFRLSTFVKKIKS</sequence>
<reference evidence="1 2" key="1">
    <citation type="journal article" date="2018" name="Sci. Rep.">
        <title>Genomic signatures of local adaptation to the degree of environmental predictability in rotifers.</title>
        <authorList>
            <person name="Franch-Gras L."/>
            <person name="Hahn C."/>
            <person name="Garcia-Roger E.M."/>
            <person name="Carmona M.J."/>
            <person name="Serra M."/>
            <person name="Gomez A."/>
        </authorList>
    </citation>
    <scope>NUCLEOTIDE SEQUENCE [LARGE SCALE GENOMIC DNA]</scope>
    <source>
        <strain evidence="1">HYR1</strain>
    </source>
</reference>
<evidence type="ECO:0000313" key="1">
    <source>
        <dbReference type="EMBL" id="RNA06349.1"/>
    </source>
</evidence>
<proteinExistence type="predicted"/>
<accession>A0A3M7Q542</accession>